<dbReference type="Proteomes" id="UP001177003">
    <property type="component" value="Chromosome 4"/>
</dbReference>
<sequence length="196" mass="21869">MSHPRSDALLNLKCLKREERSLGVPQCGLYRTKTAMRGRLKSGPKARNGPKHKRHLGGPLLCIGDLLSDVGEEDTTTTTTDEIIRNSHRHSSVEDADLANQRIQPSDLTKLYQESYKCLNDALSGTSHSWTTLTLELCLALETTNKLIQSSDSRALEALEKIRELERITKKGNSVIKEAEFIHNAMKDHSSPNAHD</sequence>
<evidence type="ECO:0000313" key="2">
    <source>
        <dbReference type="Proteomes" id="UP001177003"/>
    </source>
</evidence>
<dbReference type="PANTHER" id="PTHR37237">
    <property type="entry name" value="OS02G0567000 PROTEIN"/>
    <property type="match status" value="1"/>
</dbReference>
<keyword evidence="2" id="KW-1185">Reference proteome</keyword>
<protein>
    <submittedName>
        <fullName evidence="1">Uncharacterized protein</fullName>
    </submittedName>
</protein>
<reference evidence="1" key="1">
    <citation type="submission" date="2023-04" db="EMBL/GenBank/DDBJ databases">
        <authorList>
            <person name="Vijverberg K."/>
            <person name="Xiong W."/>
            <person name="Schranz E."/>
        </authorList>
    </citation>
    <scope>NUCLEOTIDE SEQUENCE</scope>
</reference>
<dbReference type="PANTHER" id="PTHR37237:SF1">
    <property type="entry name" value="OS02G0567000 PROTEIN"/>
    <property type="match status" value="1"/>
</dbReference>
<evidence type="ECO:0000313" key="1">
    <source>
        <dbReference type="EMBL" id="CAI9282120.1"/>
    </source>
</evidence>
<name>A0AA35YXR6_LACSI</name>
<proteinExistence type="predicted"/>
<gene>
    <name evidence="1" type="ORF">LSALG_LOCUS21777</name>
</gene>
<organism evidence="1 2">
    <name type="scientific">Lactuca saligna</name>
    <name type="common">Willowleaf lettuce</name>
    <dbReference type="NCBI Taxonomy" id="75948"/>
    <lineage>
        <taxon>Eukaryota</taxon>
        <taxon>Viridiplantae</taxon>
        <taxon>Streptophyta</taxon>
        <taxon>Embryophyta</taxon>
        <taxon>Tracheophyta</taxon>
        <taxon>Spermatophyta</taxon>
        <taxon>Magnoliopsida</taxon>
        <taxon>eudicotyledons</taxon>
        <taxon>Gunneridae</taxon>
        <taxon>Pentapetalae</taxon>
        <taxon>asterids</taxon>
        <taxon>campanulids</taxon>
        <taxon>Asterales</taxon>
        <taxon>Asteraceae</taxon>
        <taxon>Cichorioideae</taxon>
        <taxon>Cichorieae</taxon>
        <taxon>Lactucinae</taxon>
        <taxon>Lactuca</taxon>
    </lineage>
</organism>
<dbReference type="AlphaFoldDB" id="A0AA35YXR6"/>
<dbReference type="EMBL" id="OX465080">
    <property type="protein sequence ID" value="CAI9282120.1"/>
    <property type="molecule type" value="Genomic_DNA"/>
</dbReference>
<accession>A0AA35YXR6</accession>